<accession>A0A2T1D5Y4</accession>
<dbReference type="InterPro" id="IPR051550">
    <property type="entry name" value="SCF-Subunits/Alg-Epimerases"/>
</dbReference>
<proteinExistence type="predicted"/>
<sequence>MSWFPAQIDRSICLQTIVSKGDNWSQTAKLGTFITLSLLCGSALMEQSAVVAQVPLQVAQTSSSQASNYSLLFVNSTIGTDSNNGSEQAPLKTITQALRVVQPNTIIVLAPGTYSAETGETFPLQLKPKTTIKGEPRDRGQAVIIKGSGVFLSRSFARQNVTIVGANQAGLTGVTVTNPHNQGYGLWVESTSPVVSDNTFTANGHDGVSVVGSSAPILRNNYFYQNGANGITIYGTSRPELAENIFEKTGFGINIAQNAAPRIVGNRITQNKDGIVIQGRAQPILRNNVVDGNDRDGMVAIAGARPNLGTSADPGNNTFLNNGQLDINSKASSETIPTFGNQIASAKTNGKLDFLGTATVADIPTASPISVASSIGIGQQLPRTQPPIISISVPPTVKSAPEGQRTPLFSRPAATSAARLPVPKAIVTRPAPIRVAPPMLSPATVQPALFNRPASTTGAIEIPVPPPESGSVASVPVASSRNSSTPIPSAPAIALSNSQGVLPVPKGDAPIGNVGNMPTVPVWRSATRNSEGSPPALPSRAIALGLRYRVVVEAVSAGEQAQVRAIVPDAFTVSLRGRTLMQAGAFGDQAKANELLQTLSSQGLKASIEQ</sequence>
<keyword evidence="2" id="KW-0677">Repeat</keyword>
<dbReference type="EMBL" id="PVWG01000050">
    <property type="protein sequence ID" value="PSB15932.1"/>
    <property type="molecule type" value="Genomic_DNA"/>
</dbReference>
<evidence type="ECO:0000256" key="2">
    <source>
        <dbReference type="ARBA" id="ARBA00022737"/>
    </source>
</evidence>
<evidence type="ECO:0000259" key="4">
    <source>
        <dbReference type="Pfam" id="PF07602"/>
    </source>
</evidence>
<keyword evidence="6" id="KW-1185">Reference proteome</keyword>
<dbReference type="NCBIfam" id="TIGR03804">
    <property type="entry name" value="para_beta_helix"/>
    <property type="match status" value="2"/>
</dbReference>
<dbReference type="Proteomes" id="UP000238634">
    <property type="component" value="Unassembled WGS sequence"/>
</dbReference>
<dbReference type="Gene3D" id="2.160.20.10">
    <property type="entry name" value="Single-stranded right-handed beta-helix, Pectin lyase-like"/>
    <property type="match status" value="1"/>
</dbReference>
<feature type="domain" description="DUF1565" evidence="4">
    <location>
        <begin position="78"/>
        <end position="259"/>
    </location>
</feature>
<gene>
    <name evidence="5" type="ORF">C7B65_23025</name>
</gene>
<organism evidence="5 6">
    <name type="scientific">Phormidesmis priestleyi ULC007</name>
    <dbReference type="NCBI Taxonomy" id="1920490"/>
    <lineage>
        <taxon>Bacteria</taxon>
        <taxon>Bacillati</taxon>
        <taxon>Cyanobacteriota</taxon>
        <taxon>Cyanophyceae</taxon>
        <taxon>Leptolyngbyales</taxon>
        <taxon>Leptolyngbyaceae</taxon>
        <taxon>Phormidesmis</taxon>
    </lineage>
</organism>
<name>A0A2T1D5Y4_9CYAN</name>
<dbReference type="SMART" id="SM00710">
    <property type="entry name" value="PbH1"/>
    <property type="match status" value="5"/>
</dbReference>
<dbReference type="InterPro" id="IPR006626">
    <property type="entry name" value="PbH1"/>
</dbReference>
<dbReference type="SUPFAM" id="SSF51126">
    <property type="entry name" value="Pectin lyase-like"/>
    <property type="match status" value="1"/>
</dbReference>
<dbReference type="PANTHER" id="PTHR22990">
    <property type="entry name" value="F-BOX ONLY PROTEIN"/>
    <property type="match status" value="1"/>
</dbReference>
<keyword evidence="3" id="KW-0833">Ubl conjugation pathway</keyword>
<dbReference type="InterPro" id="IPR011459">
    <property type="entry name" value="DUF1565"/>
</dbReference>
<dbReference type="RefSeq" id="WP_106254144.1">
    <property type="nucleotide sequence ID" value="NZ_PVWG01000050.1"/>
</dbReference>
<comment type="caution">
    <text evidence="5">The sequence shown here is derived from an EMBL/GenBank/DDBJ whole genome shotgun (WGS) entry which is preliminary data.</text>
</comment>
<reference evidence="5 6" key="1">
    <citation type="submission" date="2018-02" db="EMBL/GenBank/DDBJ databases">
        <authorList>
            <person name="Cohen D.B."/>
            <person name="Kent A.D."/>
        </authorList>
    </citation>
    <scope>NUCLEOTIDE SEQUENCE [LARGE SCALE GENOMIC DNA]</scope>
    <source>
        <strain evidence="5 6">ULC007</strain>
    </source>
</reference>
<protein>
    <recommendedName>
        <fullName evidence="4">DUF1565 domain-containing protein</fullName>
    </recommendedName>
</protein>
<dbReference type="Pfam" id="PF07602">
    <property type="entry name" value="DUF1565"/>
    <property type="match status" value="1"/>
</dbReference>
<dbReference type="InterPro" id="IPR011050">
    <property type="entry name" value="Pectin_lyase_fold/virulence"/>
</dbReference>
<evidence type="ECO:0000313" key="6">
    <source>
        <dbReference type="Proteomes" id="UP000238634"/>
    </source>
</evidence>
<evidence type="ECO:0000256" key="3">
    <source>
        <dbReference type="ARBA" id="ARBA00022786"/>
    </source>
</evidence>
<dbReference type="InterPro" id="IPR022441">
    <property type="entry name" value="Para_beta_helix_rpt-2"/>
</dbReference>
<reference evidence="5 6" key="2">
    <citation type="submission" date="2018-03" db="EMBL/GenBank/DDBJ databases">
        <title>The ancient ancestry and fast evolution of plastids.</title>
        <authorList>
            <person name="Moore K.R."/>
            <person name="Magnabosco C."/>
            <person name="Momper L."/>
            <person name="Gold D.A."/>
            <person name="Bosak T."/>
            <person name="Fournier G.P."/>
        </authorList>
    </citation>
    <scope>NUCLEOTIDE SEQUENCE [LARGE SCALE GENOMIC DNA]</scope>
    <source>
        <strain evidence="5 6">ULC007</strain>
    </source>
</reference>
<evidence type="ECO:0000313" key="5">
    <source>
        <dbReference type="EMBL" id="PSB15932.1"/>
    </source>
</evidence>
<dbReference type="AlphaFoldDB" id="A0A2T1D5Y4"/>
<dbReference type="PANTHER" id="PTHR22990:SF15">
    <property type="entry name" value="F-BOX ONLY PROTEIN 10"/>
    <property type="match status" value="1"/>
</dbReference>
<comment type="pathway">
    <text evidence="1">Protein modification; protein ubiquitination.</text>
</comment>
<dbReference type="InterPro" id="IPR012334">
    <property type="entry name" value="Pectin_lyas_fold"/>
</dbReference>
<evidence type="ECO:0000256" key="1">
    <source>
        <dbReference type="ARBA" id="ARBA00004906"/>
    </source>
</evidence>